<keyword evidence="2" id="KW-0946">Virion</keyword>
<name>A0A7U0FXA9_9VIRU</name>
<comment type="subcellular location">
    <subcellularLocation>
        <location evidence="1">Virion</location>
    </subcellularLocation>
</comment>
<feature type="region of interest" description="Disordered" evidence="3">
    <location>
        <begin position="690"/>
        <end position="717"/>
    </location>
</feature>
<dbReference type="Gene3D" id="2.60.120.20">
    <property type="match status" value="3"/>
</dbReference>
<dbReference type="InterPro" id="IPR033703">
    <property type="entry name" value="Rhv-like"/>
</dbReference>
<dbReference type="GO" id="GO:0044423">
    <property type="term" value="C:virion component"/>
    <property type="evidence" value="ECO:0007669"/>
    <property type="project" value="UniProtKB-KW"/>
</dbReference>
<dbReference type="InterPro" id="IPR029053">
    <property type="entry name" value="Viral_coat"/>
</dbReference>
<feature type="domain" description="Dicistrovirus capsid-polyprotein C-terminal" evidence="4">
    <location>
        <begin position="751"/>
        <end position="968"/>
    </location>
</feature>
<organism evidence="5">
    <name type="scientific">Anoplolepis gracilipes virus 2</name>
    <dbReference type="NCBI Taxonomy" id="2804527"/>
    <lineage>
        <taxon>Viruses</taxon>
        <taxon>Riboviria</taxon>
        <taxon>Orthornavirae</taxon>
        <taxon>Pisuviricota</taxon>
        <taxon>Pisoniviricetes</taxon>
        <taxon>Picornavirales</taxon>
        <taxon>Dicistroviridae</taxon>
        <taxon>Triatovirus</taxon>
    </lineage>
</organism>
<dbReference type="Pfam" id="PF08762">
    <property type="entry name" value="CRPV_capsid"/>
    <property type="match status" value="1"/>
</dbReference>
<evidence type="ECO:0000256" key="2">
    <source>
        <dbReference type="ARBA" id="ARBA00022844"/>
    </source>
</evidence>
<protein>
    <submittedName>
        <fullName evidence="5">Putative structural polyprotein</fullName>
    </submittedName>
</protein>
<proteinExistence type="predicted"/>
<evidence type="ECO:0000259" key="4">
    <source>
        <dbReference type="Pfam" id="PF08762"/>
    </source>
</evidence>
<dbReference type="SUPFAM" id="SSF88633">
    <property type="entry name" value="Positive stranded ssRNA viruses"/>
    <property type="match status" value="3"/>
</dbReference>
<dbReference type="InterPro" id="IPR014872">
    <property type="entry name" value="Dicistrovirus_capsid-polyPr_C"/>
</dbReference>
<reference evidence="5" key="1">
    <citation type="submission" date="2020-02" db="EMBL/GenBank/DDBJ databases">
        <authorList>
            <person name="Lee C.-C."/>
            <person name="Lin C.-Y."/>
            <person name="Hsu H.-W."/>
            <person name="Yang C.-C.S."/>
        </authorList>
    </citation>
    <scope>NUCLEOTIDE SEQUENCE</scope>
</reference>
<dbReference type="CDD" id="cd00205">
    <property type="entry name" value="rhv_like"/>
    <property type="match status" value="1"/>
</dbReference>
<accession>A0A7U0FXA9</accession>
<sequence length="1122" mass="124137">MTAEKLSGFTSFKATCVLKLQVNSQPFQCGRLLMAAAPMPGLLGNRRQFIFSHVSNAQNLNHVQMDIAKDTEVELRIPFISPYNCFDLIDGKFDWAEVRILVYSPLNSVGGTCIQCLVYGHFEDIEMGAPTSGGIKQQSMMPSKKAVDSTKRAEARGGFTGALAQLGSSLINKGATSLISALGWSKPILAKPSRVFLNRPTEGFQYMDGVDHSLVLGMTASNQVEPIPGLVGTNVDETSFDTLKRIPQMIGVFTYSDKILTCSQDNRDPVYLWECAVSPSTYLPACYYVVPPATGTNVRNPYSLHWKQPTTLNYITSPFLYWTGSLVYTFKFIKTDYHSGRIEISFHPFVNTVDPDRMDYVYRTVIDLRKNSEVSVTIPYIAAQPWKRISTFLDPVNPDPPAPGRLKDVIAGIIYVRALTPLICANSIIASDIECVVEMRAGDDFEVAGPITSKFMPFSFQNPTQQSGAFCLKQPARMATIRTLWDTQDIANRQRVFTGIKDIKVLGVEVFCCITQWNDVNSSWQWSITYSLDNNNPVVFSRNDRNMYVHHYTVLNNSDSLDTLTVTWSPVAISPAANSNNSRVQVNISVYEIKSQADSVVRIDQSQLPLPIASEGSGGIVKIDPTTLPLPVTLEELVNVHIEDQPIDVKIDKSQIPLETTGGGGGGESGKYVTIDPCQLPLWTSDYNVAPKDPRQMEPCSNNEQQSSHPRQQAGQIAAAGVTETRTRAIEGWLPPSITGSAKDGHRPSTVSLCMGEKFTSFRQYAKRFAFCMVNSLSSSVMMSIQPVELIRPGGLFLRPTEASTGNNERTQLALYTPNTKAEVSGSPLSFVASMYAFYRGSTRFKVWMDPRENPPNLISGHLEYTRQITDSNVIDDNIENFMTPIAYETPNSKQLPEFQVPYYSPTIVSSTWSHGIDNQFDTPLANFILSIPDYRMNTGNFPVKIAVAAGDDMDFHQFIGPPPVINLGDLLISDRVLHYPATGFTPTQKIGIVPNPENRRTDLAASSYIPVDYSALIVQNNASGGSCPPAPTASIAFINDSPVFEGKSLIPEVRLTREGIPILNDKPRRRTKKEVVYTYSDGEDSEGHDTVDNNQSGSRSRRSVPSFKADTCPNLSDYYYE</sequence>
<evidence type="ECO:0000256" key="3">
    <source>
        <dbReference type="SAM" id="MobiDB-lite"/>
    </source>
</evidence>
<dbReference type="EMBL" id="MT108240">
    <property type="protein sequence ID" value="QQV74264.1"/>
    <property type="molecule type" value="Genomic_RNA"/>
</dbReference>
<feature type="compositionally biased region" description="Polar residues" evidence="3">
    <location>
        <begin position="699"/>
        <end position="715"/>
    </location>
</feature>
<evidence type="ECO:0000313" key="5">
    <source>
        <dbReference type="EMBL" id="QQV74264.1"/>
    </source>
</evidence>
<evidence type="ECO:0000256" key="1">
    <source>
        <dbReference type="ARBA" id="ARBA00004328"/>
    </source>
</evidence>
<feature type="region of interest" description="Disordered" evidence="3">
    <location>
        <begin position="1080"/>
        <end position="1110"/>
    </location>
</feature>